<protein>
    <recommendedName>
        <fullName evidence="5">LPXTG-motif cell wall anchor domain-containing protein</fullName>
    </recommendedName>
</protein>
<keyword evidence="1" id="KW-0812">Transmembrane</keyword>
<organism evidence="3 4">
    <name type="scientific">Paractinoplanes rishiriensis</name>
    <dbReference type="NCBI Taxonomy" id="1050105"/>
    <lineage>
        <taxon>Bacteria</taxon>
        <taxon>Bacillati</taxon>
        <taxon>Actinomycetota</taxon>
        <taxon>Actinomycetes</taxon>
        <taxon>Micromonosporales</taxon>
        <taxon>Micromonosporaceae</taxon>
        <taxon>Paractinoplanes</taxon>
    </lineage>
</organism>
<gene>
    <name evidence="3" type="ORF">Ari01nite_56740</name>
</gene>
<keyword evidence="4" id="KW-1185">Reference proteome</keyword>
<dbReference type="Gene3D" id="2.60.40.10">
    <property type="entry name" value="Immunoglobulins"/>
    <property type="match status" value="1"/>
</dbReference>
<evidence type="ECO:0000313" key="3">
    <source>
        <dbReference type="EMBL" id="GIE98209.1"/>
    </source>
</evidence>
<dbReference type="GO" id="GO:0005975">
    <property type="term" value="P:carbohydrate metabolic process"/>
    <property type="evidence" value="ECO:0007669"/>
    <property type="project" value="UniProtKB-ARBA"/>
</dbReference>
<dbReference type="InterPro" id="IPR013783">
    <property type="entry name" value="Ig-like_fold"/>
</dbReference>
<proteinExistence type="predicted"/>
<dbReference type="Proteomes" id="UP000636960">
    <property type="component" value="Unassembled WGS sequence"/>
</dbReference>
<evidence type="ECO:0000256" key="2">
    <source>
        <dbReference type="SAM" id="SignalP"/>
    </source>
</evidence>
<name>A0A919K3P8_9ACTN</name>
<sequence length="495" mass="50164">MRLRHFGLPAATTVLALTVLALTVLAAPVSAPAFAEPTFEVPLVGVLVPEQVTVIEGTTKSVTATVLNAGTATATAVVLQFGSAVHPVDPAVGLKVPAGCGAQGCEVGDLAPGGSRRFTFTLTPAADATALTSTFDVTVGGAEGVLGYQSPVTVVRAKGGLDLELAPIDDLRLGRGQTADVPVAVRNAGTERVDAIGLVMVAEPGLQGLTKYRNCAVDADPDLSIVVCLFEQEFPAGATFSLPSATPLQIKVAPDAGGPYKYSAAVAVVGVPPQALEDLSEKSGPTLRMSATPPAGDINEDDNIQTFGVEVGKSTADSAAIGASFRGAVGDSASIQVGVRNEGPTAVIPPSLTWFQTVRVTIPAGVRLTAVDDNCVPGTAFDFATAGTIGGRVYTCFILTYLGRGASHLFTFTAEITDPAAKPGAVVVDGGVQDPDRSNDRAAIGVQSTASGEGGGLPVTGASTGWFAAAGIALLLLGLTLHRLARRCRIVTVAD</sequence>
<accession>A0A919K3P8</accession>
<keyword evidence="2" id="KW-0732">Signal</keyword>
<feature type="transmembrane region" description="Helical" evidence="1">
    <location>
        <begin position="466"/>
        <end position="485"/>
    </location>
</feature>
<dbReference type="EMBL" id="BOMV01000060">
    <property type="protein sequence ID" value="GIE98209.1"/>
    <property type="molecule type" value="Genomic_DNA"/>
</dbReference>
<feature type="chain" id="PRO_5036998424" description="LPXTG-motif cell wall anchor domain-containing protein" evidence="2">
    <location>
        <begin position="36"/>
        <end position="495"/>
    </location>
</feature>
<dbReference type="RefSeq" id="WP_239163094.1">
    <property type="nucleotide sequence ID" value="NZ_BOMV01000060.1"/>
</dbReference>
<evidence type="ECO:0000313" key="4">
    <source>
        <dbReference type="Proteomes" id="UP000636960"/>
    </source>
</evidence>
<comment type="caution">
    <text evidence="3">The sequence shown here is derived from an EMBL/GenBank/DDBJ whole genome shotgun (WGS) entry which is preliminary data.</text>
</comment>
<dbReference type="AlphaFoldDB" id="A0A919K3P8"/>
<reference evidence="3" key="1">
    <citation type="submission" date="2021-01" db="EMBL/GenBank/DDBJ databases">
        <title>Whole genome shotgun sequence of Actinoplanes rishiriensis NBRC 108556.</title>
        <authorList>
            <person name="Komaki H."/>
            <person name="Tamura T."/>
        </authorList>
    </citation>
    <scope>NUCLEOTIDE SEQUENCE</scope>
    <source>
        <strain evidence="3">NBRC 108556</strain>
    </source>
</reference>
<dbReference type="NCBIfam" id="TIGR01167">
    <property type="entry name" value="LPXTG_anchor"/>
    <property type="match status" value="1"/>
</dbReference>
<evidence type="ECO:0000256" key="1">
    <source>
        <dbReference type="SAM" id="Phobius"/>
    </source>
</evidence>
<keyword evidence="1" id="KW-1133">Transmembrane helix</keyword>
<keyword evidence="1" id="KW-0472">Membrane</keyword>
<evidence type="ECO:0008006" key="5">
    <source>
        <dbReference type="Google" id="ProtNLM"/>
    </source>
</evidence>
<feature type="signal peptide" evidence="2">
    <location>
        <begin position="1"/>
        <end position="35"/>
    </location>
</feature>